<evidence type="ECO:0000313" key="1">
    <source>
        <dbReference type="RefSeq" id="XP_016462958.1"/>
    </source>
</evidence>
<dbReference type="PaxDb" id="4097-A0A1S3ZEU7"/>
<evidence type="ECO:0008006" key="2">
    <source>
        <dbReference type="Google" id="ProtNLM"/>
    </source>
</evidence>
<gene>
    <name evidence="1" type="primary">LOC107786035</name>
</gene>
<dbReference type="KEGG" id="nta:107786035"/>
<name>A0A1S3ZEU7_TOBAC</name>
<dbReference type="RefSeq" id="XP_016462958.1">
    <property type="nucleotide sequence ID" value="XM_016607472.1"/>
</dbReference>
<reference evidence="1" key="1">
    <citation type="submission" date="2025-08" db="UniProtKB">
        <authorList>
            <consortium name="RefSeq"/>
        </authorList>
    </citation>
    <scope>IDENTIFICATION</scope>
</reference>
<organism evidence="1">
    <name type="scientific">Nicotiana tabacum</name>
    <name type="common">Common tobacco</name>
    <dbReference type="NCBI Taxonomy" id="4097"/>
    <lineage>
        <taxon>Eukaryota</taxon>
        <taxon>Viridiplantae</taxon>
        <taxon>Streptophyta</taxon>
        <taxon>Embryophyta</taxon>
        <taxon>Tracheophyta</taxon>
        <taxon>Spermatophyta</taxon>
        <taxon>Magnoliopsida</taxon>
        <taxon>eudicotyledons</taxon>
        <taxon>Gunneridae</taxon>
        <taxon>Pentapetalae</taxon>
        <taxon>asterids</taxon>
        <taxon>lamiids</taxon>
        <taxon>Solanales</taxon>
        <taxon>Solanaceae</taxon>
        <taxon>Nicotianoideae</taxon>
        <taxon>Nicotianeae</taxon>
        <taxon>Nicotiana</taxon>
    </lineage>
</organism>
<proteinExistence type="predicted"/>
<dbReference type="GO" id="GO:0010073">
    <property type="term" value="P:meristem maintenance"/>
    <property type="evidence" value="ECO:0007669"/>
    <property type="project" value="InterPro"/>
</dbReference>
<dbReference type="InterPro" id="IPR044824">
    <property type="entry name" value="MAIN-like"/>
</dbReference>
<accession>A0A1S3ZEU7</accession>
<sequence>MDPLIRSKVLMVVKIPRKLVKWWKIFSLLEQHELMEKLGTLTSLLDITPRPDLVEEMLTYWDPQNMVFRFGECEMTPTLSEMSGLTRLSYIGKNMIISRDHSRTRFLSDLCLKDNKHLGCLKQSWISLDYLFARFGPHDSFDVFWDEFCTTKAKWQRCRLETFNLALLGILVFPLDERHICIRLQSVVMALFHEKQRKVVTIVPMILIELFRSLSEVRGGVRFLKGATFCYNCGWSTYTPFPDFAPSTLPCGIEWYALSVG</sequence>
<protein>
    <recommendedName>
        <fullName evidence="2">Aminotransferase-like plant mobile domain-containing protein</fullName>
    </recommendedName>
</protein>
<dbReference type="OrthoDB" id="994452at2759"/>
<dbReference type="PANTHER" id="PTHR46033:SF16">
    <property type="entry name" value="AMINOTRANSFERASE-LIKE PLANT MOBILE DOMAIN-CONTAINING PROTEIN"/>
    <property type="match status" value="1"/>
</dbReference>
<dbReference type="PANTHER" id="PTHR46033">
    <property type="entry name" value="PROTEIN MAIN-LIKE 2"/>
    <property type="match status" value="1"/>
</dbReference>
<dbReference type="AlphaFoldDB" id="A0A1S3ZEU7"/>